<feature type="domain" description="BTB" evidence="1">
    <location>
        <begin position="159"/>
        <end position="262"/>
    </location>
</feature>
<comment type="caution">
    <text evidence="2">The sequence shown here is derived from an EMBL/GenBank/DDBJ whole genome shotgun (WGS) entry which is preliminary data.</text>
</comment>
<evidence type="ECO:0000313" key="2">
    <source>
        <dbReference type="EMBL" id="KAL3069621.1"/>
    </source>
</evidence>
<dbReference type="CDD" id="cd18186">
    <property type="entry name" value="BTB_POZ_ZBTB_KLHL-like"/>
    <property type="match status" value="1"/>
</dbReference>
<organism evidence="2 3">
    <name type="scientific">Heterodera trifolii</name>
    <dbReference type="NCBI Taxonomy" id="157864"/>
    <lineage>
        <taxon>Eukaryota</taxon>
        <taxon>Metazoa</taxon>
        <taxon>Ecdysozoa</taxon>
        <taxon>Nematoda</taxon>
        <taxon>Chromadorea</taxon>
        <taxon>Rhabditida</taxon>
        <taxon>Tylenchina</taxon>
        <taxon>Tylenchomorpha</taxon>
        <taxon>Tylenchoidea</taxon>
        <taxon>Heteroderidae</taxon>
        <taxon>Heteroderinae</taxon>
        <taxon>Heterodera</taxon>
    </lineage>
</organism>
<dbReference type="Gene3D" id="3.30.710.10">
    <property type="entry name" value="Potassium Channel Kv1.1, Chain A"/>
    <property type="match status" value="1"/>
</dbReference>
<dbReference type="InterPro" id="IPR000210">
    <property type="entry name" value="BTB/POZ_dom"/>
</dbReference>
<dbReference type="InterPro" id="IPR011333">
    <property type="entry name" value="SKP1/BTB/POZ_sf"/>
</dbReference>
<reference evidence="2 3" key="1">
    <citation type="submission" date="2024-10" db="EMBL/GenBank/DDBJ databases">
        <authorList>
            <person name="Kim D."/>
        </authorList>
    </citation>
    <scope>NUCLEOTIDE SEQUENCE [LARGE SCALE GENOMIC DNA]</scope>
    <source>
        <strain evidence="2">BH-2024</strain>
    </source>
</reference>
<proteinExistence type="predicted"/>
<dbReference type="SUPFAM" id="SSF54695">
    <property type="entry name" value="POZ domain"/>
    <property type="match status" value="1"/>
</dbReference>
<sequence length="322" mass="37438">MGIFEEFFVVGEKPFNELKAEEPHHCPFHTRMDEAYHNYYARYGQSSYELEGHSKFSKMIEFAALEFQICNRSSTLQIKDIGNVSNKKSKMPLAQIVRWGWNDSGAQVIRETKILDIGGAIEFYNITVSNSIVIRILKKRETTVVDGQNPCPSLNPIDDDLTVKIGDKKVILSAHWLMSVSPVIRRMLSTEMREKQQRLLIFDEFGIDMEQFMEFVEVISPVALQKQILPNPENVMMLLRLADFFQVDWLKSRCETHLANCVEIPLIDRFHLIKQFGLDNLKNYFLHLNADNLYAFYKANRAQLLPSLSKEFMDELISRLFE</sequence>
<evidence type="ECO:0000259" key="1">
    <source>
        <dbReference type="SMART" id="SM00225"/>
    </source>
</evidence>
<name>A0ABD2HSB1_9BILA</name>
<keyword evidence="3" id="KW-1185">Reference proteome</keyword>
<evidence type="ECO:0000313" key="3">
    <source>
        <dbReference type="Proteomes" id="UP001620626"/>
    </source>
</evidence>
<dbReference type="PANTHER" id="PTHR22744:SF14">
    <property type="entry name" value="BTB DOMAIN-CONTAINING PROTEIN-RELATED"/>
    <property type="match status" value="1"/>
</dbReference>
<dbReference type="EMBL" id="JBICBT010001391">
    <property type="protein sequence ID" value="KAL3069621.1"/>
    <property type="molecule type" value="Genomic_DNA"/>
</dbReference>
<dbReference type="Pfam" id="PF00651">
    <property type="entry name" value="BTB"/>
    <property type="match status" value="1"/>
</dbReference>
<gene>
    <name evidence="2" type="ORF">niasHT_036413</name>
</gene>
<dbReference type="AlphaFoldDB" id="A0ABD2HSB1"/>
<protein>
    <recommendedName>
        <fullName evidence="1">BTB domain-containing protein</fullName>
    </recommendedName>
</protein>
<accession>A0ABD2HSB1</accession>
<dbReference type="Proteomes" id="UP001620626">
    <property type="component" value="Unassembled WGS sequence"/>
</dbReference>
<dbReference type="SMART" id="SM00225">
    <property type="entry name" value="BTB"/>
    <property type="match status" value="1"/>
</dbReference>
<dbReference type="PANTHER" id="PTHR22744">
    <property type="entry name" value="HELIX LOOP HELIX PROTEIN 21-RELATED"/>
    <property type="match status" value="1"/>
</dbReference>